<dbReference type="InterPro" id="IPR036390">
    <property type="entry name" value="WH_DNA-bd_sf"/>
</dbReference>
<proteinExistence type="inferred from homology"/>
<keyword evidence="2" id="KW-0805">Transcription regulation</keyword>
<reference evidence="6 7" key="1">
    <citation type="submission" date="2020-04" db="EMBL/GenBank/DDBJ databases">
        <title>Paraburkholderia sp. G-4-1-8 isolated from soil.</title>
        <authorList>
            <person name="Dahal R.H."/>
        </authorList>
    </citation>
    <scope>NUCLEOTIDE SEQUENCE [LARGE SCALE GENOMIC DNA]</scope>
    <source>
        <strain evidence="6 7">G-4-1-8</strain>
    </source>
</reference>
<dbReference type="PANTHER" id="PTHR30419">
    <property type="entry name" value="HTH-TYPE TRANSCRIPTIONAL REGULATOR YBHD"/>
    <property type="match status" value="1"/>
</dbReference>
<dbReference type="Gene3D" id="3.40.190.290">
    <property type="match status" value="1"/>
</dbReference>
<keyword evidence="4" id="KW-0804">Transcription</keyword>
<dbReference type="SUPFAM" id="SSF53850">
    <property type="entry name" value="Periplasmic binding protein-like II"/>
    <property type="match status" value="1"/>
</dbReference>
<evidence type="ECO:0000256" key="2">
    <source>
        <dbReference type="ARBA" id="ARBA00023015"/>
    </source>
</evidence>
<protein>
    <submittedName>
        <fullName evidence="6">LysR family transcriptional regulator</fullName>
    </submittedName>
</protein>
<dbReference type="GO" id="GO:0003677">
    <property type="term" value="F:DNA binding"/>
    <property type="evidence" value="ECO:0007669"/>
    <property type="project" value="UniProtKB-KW"/>
</dbReference>
<comment type="similarity">
    <text evidence="1">Belongs to the LysR transcriptional regulatory family.</text>
</comment>
<keyword evidence="3" id="KW-0238">DNA-binding</keyword>
<gene>
    <name evidence="6" type="ORF">HHL14_23885</name>
</gene>
<dbReference type="PANTHER" id="PTHR30419:SF8">
    <property type="entry name" value="NITROGEN ASSIMILATION TRANSCRIPTIONAL ACTIVATOR-RELATED"/>
    <property type="match status" value="1"/>
</dbReference>
<dbReference type="Pfam" id="PF03466">
    <property type="entry name" value="LysR_substrate"/>
    <property type="match status" value="1"/>
</dbReference>
<dbReference type="InterPro" id="IPR036388">
    <property type="entry name" value="WH-like_DNA-bd_sf"/>
</dbReference>
<accession>A0A7X9ZZC2</accession>
<sequence length="318" mass="35190">MNERHVIARLRIKHLELLLVLAEERSVHKAAQRLQMSQPGASKMLQELEALFEAPIFVRDASGLEPTAAGERLIDRARIMLGEVRLMKSDVDEAAFGVSGRVRVGMAAVATSTLLSTVVRTMREEAPRVTIELQEGSLTWLIEALLSGVVDCVLARLSEHTSSPKLTRDSLYDERVATVARVGHPIFDTPVASTQELTEAEWILPARGAPMRESINRFFAAQRLPMPQPAVESVSVMANLSLIQNSDLLCFFPQPVAEEFDRLSALRIVHTEMNLIMPPVGLVTRSEAPLSLATQLFIRLTKEAVAGSDRWSLIEPQK</sequence>
<evidence type="ECO:0000313" key="7">
    <source>
        <dbReference type="Proteomes" id="UP000583127"/>
    </source>
</evidence>
<dbReference type="SUPFAM" id="SSF46785">
    <property type="entry name" value="Winged helix' DNA-binding domain"/>
    <property type="match status" value="1"/>
</dbReference>
<dbReference type="GO" id="GO:0005829">
    <property type="term" value="C:cytosol"/>
    <property type="evidence" value="ECO:0007669"/>
    <property type="project" value="TreeGrafter"/>
</dbReference>
<comment type="caution">
    <text evidence="6">The sequence shown here is derived from an EMBL/GenBank/DDBJ whole genome shotgun (WGS) entry which is preliminary data.</text>
</comment>
<evidence type="ECO:0000256" key="3">
    <source>
        <dbReference type="ARBA" id="ARBA00023125"/>
    </source>
</evidence>
<evidence type="ECO:0000256" key="1">
    <source>
        <dbReference type="ARBA" id="ARBA00009437"/>
    </source>
</evidence>
<dbReference type="RefSeq" id="WP_169500050.1">
    <property type="nucleotide sequence ID" value="NZ_JABBFZ010000016.1"/>
</dbReference>
<dbReference type="InterPro" id="IPR005119">
    <property type="entry name" value="LysR_subst-bd"/>
</dbReference>
<name>A0A7X9ZZC2_9BURK</name>
<evidence type="ECO:0000259" key="5">
    <source>
        <dbReference type="PROSITE" id="PS50931"/>
    </source>
</evidence>
<dbReference type="Gene3D" id="1.10.10.10">
    <property type="entry name" value="Winged helix-like DNA-binding domain superfamily/Winged helix DNA-binding domain"/>
    <property type="match status" value="1"/>
</dbReference>
<dbReference type="PROSITE" id="PS50931">
    <property type="entry name" value="HTH_LYSR"/>
    <property type="match status" value="1"/>
</dbReference>
<dbReference type="Pfam" id="PF00126">
    <property type="entry name" value="HTH_1"/>
    <property type="match status" value="1"/>
</dbReference>
<feature type="domain" description="HTH lysR-type" evidence="5">
    <location>
        <begin position="10"/>
        <end position="67"/>
    </location>
</feature>
<keyword evidence="7" id="KW-1185">Reference proteome</keyword>
<dbReference type="EMBL" id="JABBFZ010000016">
    <property type="protein sequence ID" value="NML33861.1"/>
    <property type="molecule type" value="Genomic_DNA"/>
</dbReference>
<organism evidence="6 7">
    <name type="scientific">Paraburkholderia antibiotica</name>
    <dbReference type="NCBI Taxonomy" id="2728839"/>
    <lineage>
        <taxon>Bacteria</taxon>
        <taxon>Pseudomonadati</taxon>
        <taxon>Pseudomonadota</taxon>
        <taxon>Betaproteobacteria</taxon>
        <taxon>Burkholderiales</taxon>
        <taxon>Burkholderiaceae</taxon>
        <taxon>Paraburkholderia</taxon>
    </lineage>
</organism>
<dbReference type="GO" id="GO:0003700">
    <property type="term" value="F:DNA-binding transcription factor activity"/>
    <property type="evidence" value="ECO:0007669"/>
    <property type="project" value="InterPro"/>
</dbReference>
<evidence type="ECO:0000313" key="6">
    <source>
        <dbReference type="EMBL" id="NML33861.1"/>
    </source>
</evidence>
<dbReference type="AlphaFoldDB" id="A0A7X9ZZC2"/>
<dbReference type="InterPro" id="IPR050950">
    <property type="entry name" value="HTH-type_LysR_regulators"/>
</dbReference>
<evidence type="ECO:0000256" key="4">
    <source>
        <dbReference type="ARBA" id="ARBA00023163"/>
    </source>
</evidence>
<dbReference type="Proteomes" id="UP000583127">
    <property type="component" value="Unassembled WGS sequence"/>
</dbReference>
<dbReference type="InterPro" id="IPR000847">
    <property type="entry name" value="LysR_HTH_N"/>
</dbReference>